<feature type="compositionally biased region" description="Basic and acidic residues" evidence="2">
    <location>
        <begin position="474"/>
        <end position="483"/>
    </location>
</feature>
<dbReference type="EMBL" id="MU865357">
    <property type="protein sequence ID" value="KAK4225917.1"/>
    <property type="molecule type" value="Genomic_DNA"/>
</dbReference>
<evidence type="ECO:0008006" key="7">
    <source>
        <dbReference type="Google" id="ProtNLM"/>
    </source>
</evidence>
<feature type="compositionally biased region" description="Pro residues" evidence="2">
    <location>
        <begin position="650"/>
        <end position="664"/>
    </location>
</feature>
<feature type="compositionally biased region" description="Polar residues" evidence="2">
    <location>
        <begin position="450"/>
        <end position="459"/>
    </location>
</feature>
<reference evidence="5" key="1">
    <citation type="journal article" date="2023" name="Mol. Phylogenet. Evol.">
        <title>Genome-scale phylogeny and comparative genomics of the fungal order Sordariales.</title>
        <authorList>
            <person name="Hensen N."/>
            <person name="Bonometti L."/>
            <person name="Westerberg I."/>
            <person name="Brannstrom I.O."/>
            <person name="Guillou S."/>
            <person name="Cros-Aarteil S."/>
            <person name="Calhoun S."/>
            <person name="Haridas S."/>
            <person name="Kuo A."/>
            <person name="Mondo S."/>
            <person name="Pangilinan J."/>
            <person name="Riley R."/>
            <person name="LaButti K."/>
            <person name="Andreopoulos B."/>
            <person name="Lipzen A."/>
            <person name="Chen C."/>
            <person name="Yan M."/>
            <person name="Daum C."/>
            <person name="Ng V."/>
            <person name="Clum A."/>
            <person name="Steindorff A."/>
            <person name="Ohm R.A."/>
            <person name="Martin F."/>
            <person name="Silar P."/>
            <person name="Natvig D.O."/>
            <person name="Lalanne C."/>
            <person name="Gautier V."/>
            <person name="Ament-Velasquez S.L."/>
            <person name="Kruys A."/>
            <person name="Hutchinson M.I."/>
            <person name="Powell A.J."/>
            <person name="Barry K."/>
            <person name="Miller A.N."/>
            <person name="Grigoriev I.V."/>
            <person name="Debuchy R."/>
            <person name="Gladieux P."/>
            <person name="Hiltunen Thoren M."/>
            <person name="Johannesson H."/>
        </authorList>
    </citation>
    <scope>NUCLEOTIDE SEQUENCE</scope>
    <source>
        <strain evidence="5">CBS 990.96</strain>
    </source>
</reference>
<feature type="compositionally biased region" description="Polar residues" evidence="2">
    <location>
        <begin position="108"/>
        <end position="144"/>
    </location>
</feature>
<evidence type="ECO:0000313" key="5">
    <source>
        <dbReference type="EMBL" id="KAK4225917.1"/>
    </source>
</evidence>
<dbReference type="PANTHER" id="PTHR15672:SF8">
    <property type="entry name" value="PROTEIN ENCORE"/>
    <property type="match status" value="1"/>
</dbReference>
<feature type="region of interest" description="Disordered" evidence="2">
    <location>
        <begin position="18"/>
        <end position="182"/>
    </location>
</feature>
<dbReference type="Gene3D" id="3.30.1370.50">
    <property type="entry name" value="R3H-like domain"/>
    <property type="match status" value="1"/>
</dbReference>
<dbReference type="CDD" id="cd02642">
    <property type="entry name" value="R3H_encore_like"/>
    <property type="match status" value="1"/>
</dbReference>
<accession>A0AAN7GVU5</accession>
<feature type="compositionally biased region" description="Pro residues" evidence="2">
    <location>
        <begin position="559"/>
        <end position="575"/>
    </location>
</feature>
<feature type="compositionally biased region" description="Low complexity" evidence="2">
    <location>
        <begin position="617"/>
        <end position="628"/>
    </location>
</feature>
<evidence type="ECO:0000259" key="4">
    <source>
        <dbReference type="PROSITE" id="PS51673"/>
    </source>
</evidence>
<dbReference type="AlphaFoldDB" id="A0AAN7GVU5"/>
<dbReference type="Pfam" id="PF01424">
    <property type="entry name" value="R3H"/>
    <property type="match status" value="1"/>
</dbReference>
<evidence type="ECO:0000256" key="2">
    <source>
        <dbReference type="SAM" id="MobiDB-lite"/>
    </source>
</evidence>
<dbReference type="PROSITE" id="PS51673">
    <property type="entry name" value="SUZ"/>
    <property type="match status" value="1"/>
</dbReference>
<dbReference type="GO" id="GO:0006012">
    <property type="term" value="P:galactose metabolic process"/>
    <property type="evidence" value="ECO:0007669"/>
    <property type="project" value="TreeGrafter"/>
</dbReference>
<name>A0AAN7GVU5_9PEZI</name>
<feature type="domain" description="R3H" evidence="3">
    <location>
        <begin position="287"/>
        <end position="351"/>
    </location>
</feature>
<gene>
    <name evidence="5" type="ORF">QBC38DRAFT_250697</name>
</gene>
<dbReference type="PROSITE" id="PS51061">
    <property type="entry name" value="R3H"/>
    <property type="match status" value="1"/>
</dbReference>
<dbReference type="SUPFAM" id="SSF82708">
    <property type="entry name" value="R3H domain"/>
    <property type="match status" value="1"/>
</dbReference>
<sequence>MAAVPTMVNDSKRMSFARVAAASASKDPSSVTAVARTPAPAPSKDRRDNVKPVTVAIPIPVVPVIPKAPVSAPEKNPPSPDGQKKNATQNAETKVVEGLKDLKLETATPVNGSLSGTTERSNRLGNSQTPSDDTSQRADSNSELGTKPPSLDGKSITSGTTFALDEKESLRPDDSASVKAAAEDDDTFSIRGSYMASSRMGSDVASRMHRLQIGDMPPRVISTQVLAGSKNQGTTTPQSGVSEKQLATDAKLPLANGAMAQDAMANGFLSQHPDEKLLEAMQSPKDRIFLLRLEQQVIEFVQDSKEPFMDLPPSNSFCRMLMHKLADYYHMTHSFEAGAGAVRIFRTPFCRIPASLSSIASSTPSSSSPAPAVIPRKIMRRGEDGEFGPGSAGPSKPTSEAGSDSKDKTAPTKEKLTREEREEAYNKARQRIFGSVEKTENQTQDGEENTGVSRASSVSAKDRTNGGKRKVNKQRRDDNEGFEPRSQFVAWCGPQQQTWAQAAPQYYPVSATQFNGQFPQPYPNGMPPIYAPPPGHQYAPQMVVNNGYPAQYNGIPQPYSAPPVPQARPPPPPQPAQVYQTPTAPPMAGPGPYGTPVASVAQPVWSQQQPQPPLQAQPPHIAHHQPQPQQLPPPQQQQPVAATATYPQNAYPPPRGSPAPPAPGIPYAYGQLPVNVNPNDPKSQHPIPGSYNRQVFNPKTQSFVPGSGIPMQAPPPNPYGGTSSHQSSPHPQFNSPHMSYSGYQQPVPPMPQPGYVPGPYSMARQGSNTSMTQYHGPPPPHGSQHMVPVQAGPPPSMHMGGMPPKPNGGVPPGSGQVFSHLPTYGNPASLPQKPST</sequence>
<keyword evidence="1" id="KW-0597">Phosphoprotein</keyword>
<feature type="compositionally biased region" description="Polar residues" evidence="2">
    <location>
        <begin position="764"/>
        <end position="773"/>
    </location>
</feature>
<dbReference type="Proteomes" id="UP001301958">
    <property type="component" value="Unassembled WGS sequence"/>
</dbReference>
<dbReference type="PANTHER" id="PTHR15672">
    <property type="entry name" value="CAMP-REGULATED PHOSPHOPROTEIN 21 RELATED R3H DOMAIN CONTAINING PROTEIN"/>
    <property type="match status" value="1"/>
</dbReference>
<organism evidence="5 6">
    <name type="scientific">Podospora fimiseda</name>
    <dbReference type="NCBI Taxonomy" id="252190"/>
    <lineage>
        <taxon>Eukaryota</taxon>
        <taxon>Fungi</taxon>
        <taxon>Dikarya</taxon>
        <taxon>Ascomycota</taxon>
        <taxon>Pezizomycotina</taxon>
        <taxon>Sordariomycetes</taxon>
        <taxon>Sordariomycetidae</taxon>
        <taxon>Sordariales</taxon>
        <taxon>Podosporaceae</taxon>
        <taxon>Podospora</taxon>
    </lineage>
</organism>
<feature type="region of interest" description="Disordered" evidence="2">
    <location>
        <begin position="381"/>
        <end position="486"/>
    </location>
</feature>
<feature type="compositionally biased region" description="Polar residues" evidence="2">
    <location>
        <begin position="720"/>
        <end position="738"/>
    </location>
</feature>
<reference evidence="5" key="2">
    <citation type="submission" date="2023-05" db="EMBL/GenBank/DDBJ databases">
        <authorList>
            <consortium name="Lawrence Berkeley National Laboratory"/>
            <person name="Steindorff A."/>
            <person name="Hensen N."/>
            <person name="Bonometti L."/>
            <person name="Westerberg I."/>
            <person name="Brannstrom I.O."/>
            <person name="Guillou S."/>
            <person name="Cros-Aarteil S."/>
            <person name="Calhoun S."/>
            <person name="Haridas S."/>
            <person name="Kuo A."/>
            <person name="Mondo S."/>
            <person name="Pangilinan J."/>
            <person name="Riley R."/>
            <person name="Labutti K."/>
            <person name="Andreopoulos B."/>
            <person name="Lipzen A."/>
            <person name="Chen C."/>
            <person name="Yanf M."/>
            <person name="Daum C."/>
            <person name="Ng V."/>
            <person name="Clum A."/>
            <person name="Ohm R."/>
            <person name="Martin F."/>
            <person name="Silar P."/>
            <person name="Natvig D."/>
            <person name="Lalanne C."/>
            <person name="Gautier V."/>
            <person name="Ament-Velasquez S.L."/>
            <person name="Kruys A."/>
            <person name="Hutchinson M.I."/>
            <person name="Powell A.J."/>
            <person name="Barry K."/>
            <person name="Miller A.N."/>
            <person name="Grigoriev I.V."/>
            <person name="Debuchy R."/>
            <person name="Gladieux P."/>
            <person name="Thoren M.H."/>
            <person name="Johannesson H."/>
        </authorList>
    </citation>
    <scope>NUCLEOTIDE SEQUENCE</scope>
    <source>
        <strain evidence="5">CBS 990.96</strain>
    </source>
</reference>
<feature type="compositionally biased region" description="Basic and acidic residues" evidence="2">
    <location>
        <begin position="403"/>
        <end position="426"/>
    </location>
</feature>
<evidence type="ECO:0000313" key="6">
    <source>
        <dbReference type="Proteomes" id="UP001301958"/>
    </source>
</evidence>
<feature type="compositionally biased region" description="Basic and acidic residues" evidence="2">
    <location>
        <begin position="164"/>
        <end position="176"/>
    </location>
</feature>
<protein>
    <recommendedName>
        <fullName evidence="7">R3H domain-containing protein</fullName>
    </recommendedName>
</protein>
<feature type="compositionally biased region" description="Polar residues" evidence="2">
    <location>
        <begin position="691"/>
        <end position="704"/>
    </location>
</feature>
<dbReference type="GO" id="GO:0003676">
    <property type="term" value="F:nucleic acid binding"/>
    <property type="evidence" value="ECO:0007669"/>
    <property type="project" value="UniProtKB-UniRule"/>
</dbReference>
<feature type="domain" description="SUZ" evidence="4">
    <location>
        <begin position="351"/>
        <end position="437"/>
    </location>
</feature>
<comment type="caution">
    <text evidence="5">The sequence shown here is derived from an EMBL/GenBank/DDBJ whole genome shotgun (WGS) entry which is preliminary data.</text>
</comment>
<feature type="compositionally biased region" description="Pro residues" evidence="2">
    <location>
        <begin position="746"/>
        <end position="756"/>
    </location>
</feature>
<keyword evidence="6" id="KW-1185">Reference proteome</keyword>
<proteinExistence type="predicted"/>
<dbReference type="InterPro" id="IPR001374">
    <property type="entry name" value="R3H_dom"/>
</dbReference>
<dbReference type="Pfam" id="PF12752">
    <property type="entry name" value="SUZ"/>
    <property type="match status" value="1"/>
</dbReference>
<dbReference type="InterPro" id="IPR051937">
    <property type="entry name" value="R3H_domain_containing"/>
</dbReference>
<feature type="region of interest" description="Disordered" evidence="2">
    <location>
        <begin position="551"/>
        <end position="836"/>
    </location>
</feature>
<feature type="compositionally biased region" description="Basic and acidic residues" evidence="2">
    <location>
        <begin position="94"/>
        <end position="104"/>
    </location>
</feature>
<dbReference type="InterPro" id="IPR024771">
    <property type="entry name" value="SUZ"/>
</dbReference>
<evidence type="ECO:0000256" key="1">
    <source>
        <dbReference type="ARBA" id="ARBA00022553"/>
    </source>
</evidence>
<dbReference type="InterPro" id="IPR036867">
    <property type="entry name" value="R3H_dom_sf"/>
</dbReference>
<evidence type="ECO:0000259" key="3">
    <source>
        <dbReference type="PROSITE" id="PS51061"/>
    </source>
</evidence>
<feature type="compositionally biased region" description="Low complexity" evidence="2">
    <location>
        <begin position="51"/>
        <end position="73"/>
    </location>
</feature>